<dbReference type="RefSeq" id="XP_005717646.1">
    <property type="nucleotide sequence ID" value="XM_005717589.1"/>
</dbReference>
<gene>
    <name evidence="1" type="ORF">CHC_T00005987001</name>
</gene>
<dbReference type="KEGG" id="ccp:CHC_T00005987001"/>
<protein>
    <submittedName>
        <fullName evidence="1">Uncharacterized protein</fullName>
    </submittedName>
</protein>
<dbReference type="Proteomes" id="UP000012073">
    <property type="component" value="Unassembled WGS sequence"/>
</dbReference>
<dbReference type="Gramene" id="CDF37775">
    <property type="protein sequence ID" value="CDF37775"/>
    <property type="gene ID" value="CHC_T00005987001"/>
</dbReference>
<name>R7QK40_CHOCR</name>
<keyword evidence="2" id="KW-1185">Reference proteome</keyword>
<proteinExistence type="predicted"/>
<reference evidence="2" key="1">
    <citation type="journal article" date="2013" name="Proc. Natl. Acad. Sci. U.S.A.">
        <title>Genome structure and metabolic features in the red seaweed Chondrus crispus shed light on evolution of the Archaeplastida.</title>
        <authorList>
            <person name="Collen J."/>
            <person name="Porcel B."/>
            <person name="Carre W."/>
            <person name="Ball S.G."/>
            <person name="Chaparro C."/>
            <person name="Tonon T."/>
            <person name="Barbeyron T."/>
            <person name="Michel G."/>
            <person name="Noel B."/>
            <person name="Valentin K."/>
            <person name="Elias M."/>
            <person name="Artiguenave F."/>
            <person name="Arun A."/>
            <person name="Aury J.M."/>
            <person name="Barbosa-Neto J.F."/>
            <person name="Bothwell J.H."/>
            <person name="Bouget F.Y."/>
            <person name="Brillet L."/>
            <person name="Cabello-Hurtado F."/>
            <person name="Capella-Gutierrez S."/>
            <person name="Charrier B."/>
            <person name="Cladiere L."/>
            <person name="Cock J.M."/>
            <person name="Coelho S.M."/>
            <person name="Colleoni C."/>
            <person name="Czjzek M."/>
            <person name="Da Silva C."/>
            <person name="Delage L."/>
            <person name="Denoeud F."/>
            <person name="Deschamps P."/>
            <person name="Dittami S.M."/>
            <person name="Gabaldon T."/>
            <person name="Gachon C.M."/>
            <person name="Groisillier A."/>
            <person name="Herve C."/>
            <person name="Jabbari K."/>
            <person name="Katinka M."/>
            <person name="Kloareg B."/>
            <person name="Kowalczyk N."/>
            <person name="Labadie K."/>
            <person name="Leblanc C."/>
            <person name="Lopez P.J."/>
            <person name="McLachlan D.H."/>
            <person name="Meslet-Cladiere L."/>
            <person name="Moustafa A."/>
            <person name="Nehr Z."/>
            <person name="Nyvall Collen P."/>
            <person name="Panaud O."/>
            <person name="Partensky F."/>
            <person name="Poulain J."/>
            <person name="Rensing S.A."/>
            <person name="Rousvoal S."/>
            <person name="Samson G."/>
            <person name="Symeonidi A."/>
            <person name="Weissenbach J."/>
            <person name="Zambounis A."/>
            <person name="Wincker P."/>
            <person name="Boyen C."/>
        </authorList>
    </citation>
    <scope>NUCLEOTIDE SEQUENCE [LARGE SCALE GENOMIC DNA]</scope>
    <source>
        <strain evidence="2">cv. Stackhouse</strain>
    </source>
</reference>
<sequence length="173" mass="19903">MHIPTPQLFGRSHRARRGVWQRTRCFYLRHHLRATTHVCKGVKALHWDISISPDEAFMRSTSAAAPFAQGQFHRLSAIRVFFQRVGSRVVPQCFLDDMEAHVESVSSPGCVNANEYVDDTPQDEHEGEREDIDDRATYNIVNWTCRRFTHFVGEGIQLQPIVHFATTKLVQSQ</sequence>
<dbReference type="AlphaFoldDB" id="R7QK40"/>
<evidence type="ECO:0000313" key="2">
    <source>
        <dbReference type="Proteomes" id="UP000012073"/>
    </source>
</evidence>
<evidence type="ECO:0000313" key="1">
    <source>
        <dbReference type="EMBL" id="CDF37775.1"/>
    </source>
</evidence>
<dbReference type="EMBL" id="HG001866">
    <property type="protein sequence ID" value="CDF37775.1"/>
    <property type="molecule type" value="Genomic_DNA"/>
</dbReference>
<organism evidence="1 2">
    <name type="scientific">Chondrus crispus</name>
    <name type="common">Carrageen Irish moss</name>
    <name type="synonym">Polymorpha crispa</name>
    <dbReference type="NCBI Taxonomy" id="2769"/>
    <lineage>
        <taxon>Eukaryota</taxon>
        <taxon>Rhodophyta</taxon>
        <taxon>Florideophyceae</taxon>
        <taxon>Rhodymeniophycidae</taxon>
        <taxon>Gigartinales</taxon>
        <taxon>Gigartinaceae</taxon>
        <taxon>Chondrus</taxon>
    </lineage>
</organism>
<dbReference type="GeneID" id="17325363"/>
<accession>R7QK40</accession>